<dbReference type="EMBL" id="BAAAEU010000023">
    <property type="protein sequence ID" value="GAA0719034.1"/>
    <property type="molecule type" value="Genomic_DNA"/>
</dbReference>
<dbReference type="InterPro" id="IPR016032">
    <property type="entry name" value="Sig_transdc_resp-reg_C-effctor"/>
</dbReference>
<keyword evidence="3" id="KW-1133">Transmembrane helix</keyword>
<dbReference type="Proteomes" id="UP001501523">
    <property type="component" value="Unassembled WGS sequence"/>
</dbReference>
<keyword evidence="6" id="KW-1185">Reference proteome</keyword>
<dbReference type="SMART" id="SM00862">
    <property type="entry name" value="Trans_reg_C"/>
    <property type="match status" value="1"/>
</dbReference>
<gene>
    <name evidence="5" type="ORF">GCM10009105_27250</name>
</gene>
<keyword evidence="1 2" id="KW-0238">DNA-binding</keyword>
<evidence type="ECO:0000256" key="1">
    <source>
        <dbReference type="ARBA" id="ARBA00023125"/>
    </source>
</evidence>
<feature type="domain" description="OmpR/PhoB-type" evidence="4">
    <location>
        <begin position="1"/>
        <end position="97"/>
    </location>
</feature>
<dbReference type="InterPro" id="IPR001867">
    <property type="entry name" value="OmpR/PhoB-type_DNA-bd"/>
</dbReference>
<keyword evidence="3" id="KW-0812">Transmembrane</keyword>
<evidence type="ECO:0000256" key="3">
    <source>
        <dbReference type="SAM" id="Phobius"/>
    </source>
</evidence>
<dbReference type="Gene3D" id="1.10.10.10">
    <property type="entry name" value="Winged helix-like DNA-binding domain superfamily/Winged helix DNA-binding domain"/>
    <property type="match status" value="1"/>
</dbReference>
<accession>A0ABP3TZA8</accession>
<evidence type="ECO:0000313" key="6">
    <source>
        <dbReference type="Proteomes" id="UP001501523"/>
    </source>
</evidence>
<dbReference type="SUPFAM" id="SSF46894">
    <property type="entry name" value="C-terminal effector domain of the bipartite response regulators"/>
    <property type="match status" value="1"/>
</dbReference>
<comment type="caution">
    <text evidence="5">The sequence shown here is derived from an EMBL/GenBank/DDBJ whole genome shotgun (WGS) entry which is preliminary data.</text>
</comment>
<evidence type="ECO:0000313" key="5">
    <source>
        <dbReference type="EMBL" id="GAA0719034.1"/>
    </source>
</evidence>
<protein>
    <recommendedName>
        <fullName evidence="4">OmpR/PhoB-type domain-containing protein</fullName>
    </recommendedName>
</protein>
<dbReference type="Gene3D" id="1.25.40.10">
    <property type="entry name" value="Tetratricopeptide repeat domain"/>
    <property type="match status" value="1"/>
</dbReference>
<organism evidence="5 6">
    <name type="scientific">Dokdonella soli</name>
    <dbReference type="NCBI Taxonomy" id="529810"/>
    <lineage>
        <taxon>Bacteria</taxon>
        <taxon>Pseudomonadati</taxon>
        <taxon>Pseudomonadota</taxon>
        <taxon>Gammaproteobacteria</taxon>
        <taxon>Lysobacterales</taxon>
        <taxon>Rhodanobacteraceae</taxon>
        <taxon>Dokdonella</taxon>
    </lineage>
</organism>
<dbReference type="InterPro" id="IPR036388">
    <property type="entry name" value="WH-like_DNA-bd_sf"/>
</dbReference>
<proteinExistence type="predicted"/>
<reference evidence="6" key="1">
    <citation type="journal article" date="2019" name="Int. J. Syst. Evol. Microbiol.">
        <title>The Global Catalogue of Microorganisms (GCM) 10K type strain sequencing project: providing services to taxonomists for standard genome sequencing and annotation.</title>
        <authorList>
            <consortium name="The Broad Institute Genomics Platform"/>
            <consortium name="The Broad Institute Genome Sequencing Center for Infectious Disease"/>
            <person name="Wu L."/>
            <person name="Ma J."/>
        </authorList>
    </citation>
    <scope>NUCLEOTIDE SEQUENCE [LARGE SCALE GENOMIC DNA]</scope>
    <source>
        <strain evidence="6">JCM 15421</strain>
    </source>
</reference>
<evidence type="ECO:0000256" key="2">
    <source>
        <dbReference type="PROSITE-ProRule" id="PRU01091"/>
    </source>
</evidence>
<name>A0ABP3TZA8_9GAMM</name>
<dbReference type="InterPro" id="IPR011990">
    <property type="entry name" value="TPR-like_helical_dom_sf"/>
</dbReference>
<dbReference type="SUPFAM" id="SSF48452">
    <property type="entry name" value="TPR-like"/>
    <property type="match status" value="1"/>
</dbReference>
<feature type="DNA-binding region" description="OmpR/PhoB-type" evidence="2">
    <location>
        <begin position="1"/>
        <end position="97"/>
    </location>
</feature>
<dbReference type="PROSITE" id="PS51755">
    <property type="entry name" value="OMPR_PHOB"/>
    <property type="match status" value="1"/>
</dbReference>
<keyword evidence="3" id="KW-0472">Membrane</keyword>
<feature type="transmembrane region" description="Helical" evidence="3">
    <location>
        <begin position="173"/>
        <end position="192"/>
    </location>
</feature>
<sequence>MYQFERFRLSRETRELWREGERVVVSSRVFDCLLWLIEHRDRAVGRDELIGAIWGKADVADNLLAQLVVRVRRVISDTGDQQRMIRTVAGFGYRWVGAIELVATGAHESVGAEAAPVDQDTMRADESSGVARESAAAIFAVPQVELSVPSAAPAQPASTVEVARRAHASSRRWTMRATVGMLVCIVAAWVVLGERFGVSSSKTAAPNAVPTTAAMVLPVALDAGPDDSWMRLGLMSVIGERLHDAGQAVVPVDNVVAASRDLAAAPAASELDELARTTGAAVILQARANQAGGHWAVSLRTIRGREPGLSVDGSADDALTAARIAGDRMAVLLGFSPAAQTGRSASERELAVLLKQAEALTLSGRSAAARVVLQGATAEQRKSPEFRYQAAVLEFSTDHFDQAQTALESLVQDLSPEGSPVMRARALNALGSVFYTQGDKAGLIRVSNAAIALTSNRNAPEELGRALEGRATVAGLKRDWDAALADFAQARIAFEIAGDRLGAARIDAGIAITQSLRDRFSVALPMLETAAAQMAAFHSVGVEAILRADQVAIWLALANPKAALRIETRLHELAAQTASPGQRNSLDLTRAEILIANGQLGAAGLLLQPAYAETLKAGDEAYLFGMHYVAALYALNTGNRAMAEQEAGAALASRMDDAGARDPARMWLIRLRARIADEQIAALDPIVAAMEVWAAKDDTPVARAYAALAVAERAVAVGDHAAAESAYEQATQLAGEREVPADTLAVASSYASWLMGEGDLDRAGRIVGRVAGWADDDYEAALLQVRFYHALKQQAAWKSALDNARRLAGERVISADLLTPP</sequence>
<dbReference type="Pfam" id="PF00486">
    <property type="entry name" value="Trans_reg_C"/>
    <property type="match status" value="1"/>
</dbReference>
<evidence type="ECO:0000259" key="4">
    <source>
        <dbReference type="PROSITE" id="PS51755"/>
    </source>
</evidence>
<dbReference type="CDD" id="cd00383">
    <property type="entry name" value="trans_reg_C"/>
    <property type="match status" value="1"/>
</dbReference>